<dbReference type="RefSeq" id="WP_037153479.1">
    <property type="nucleotide sequence ID" value="NZ_JBEAAL010000008.1"/>
</dbReference>
<organism evidence="2 3">
    <name type="scientific">Neorhizobium phenanthreniclasticum</name>
    <dbReference type="NCBI Taxonomy" id="3157917"/>
    <lineage>
        <taxon>Bacteria</taxon>
        <taxon>Pseudomonadati</taxon>
        <taxon>Pseudomonadota</taxon>
        <taxon>Alphaproteobacteria</taxon>
        <taxon>Hyphomicrobiales</taxon>
        <taxon>Rhizobiaceae</taxon>
        <taxon>Rhizobium/Agrobacterium group</taxon>
        <taxon>Neorhizobium</taxon>
    </lineage>
</organism>
<dbReference type="Pfam" id="PF07978">
    <property type="entry name" value="NIPSNAP"/>
    <property type="match status" value="1"/>
</dbReference>
<proteinExistence type="predicted"/>
<reference evidence="2 3" key="1">
    <citation type="submission" date="2024-05" db="EMBL/GenBank/DDBJ databases">
        <title>Neorhizobium sp. Rsf11, a plant growth promoting and heavy metal resistant PAH-degrader.</title>
        <authorList>
            <person name="Golubev S.N."/>
            <person name="Muratova A.Y."/>
            <person name="Markelova M.I."/>
        </authorList>
    </citation>
    <scope>NUCLEOTIDE SEQUENCE [LARGE SCALE GENOMIC DNA]</scope>
    <source>
        <strain evidence="2 3">Rsf11</strain>
    </source>
</reference>
<dbReference type="Proteomes" id="UP001496627">
    <property type="component" value="Unassembled WGS sequence"/>
</dbReference>
<name>A0ABV0M2X2_9HYPH</name>
<evidence type="ECO:0000259" key="1">
    <source>
        <dbReference type="Pfam" id="PF07978"/>
    </source>
</evidence>
<dbReference type="SUPFAM" id="SSF54909">
    <property type="entry name" value="Dimeric alpha+beta barrel"/>
    <property type="match status" value="2"/>
</dbReference>
<dbReference type="InterPro" id="IPR011008">
    <property type="entry name" value="Dimeric_a/b-barrel"/>
</dbReference>
<gene>
    <name evidence="2" type="ORF">ABK249_13850</name>
</gene>
<evidence type="ECO:0000313" key="3">
    <source>
        <dbReference type="Proteomes" id="UP001496627"/>
    </source>
</evidence>
<dbReference type="Gene3D" id="3.30.70.100">
    <property type="match status" value="1"/>
</dbReference>
<dbReference type="EMBL" id="JBEAAL010000008">
    <property type="protein sequence ID" value="MEQ1406023.1"/>
    <property type="molecule type" value="Genomic_DNA"/>
</dbReference>
<evidence type="ECO:0000313" key="2">
    <source>
        <dbReference type="EMBL" id="MEQ1406023.1"/>
    </source>
</evidence>
<dbReference type="InterPro" id="IPR012577">
    <property type="entry name" value="NIPSNAP"/>
</dbReference>
<feature type="domain" description="NIPSNAP" evidence="1">
    <location>
        <begin position="7"/>
        <end position="91"/>
    </location>
</feature>
<comment type="caution">
    <text evidence="2">The sequence shown here is derived from an EMBL/GenBank/DDBJ whole genome shotgun (WGS) entry which is preliminary data.</text>
</comment>
<protein>
    <submittedName>
        <fullName evidence="2">NIPSNAP family protein</fullName>
    </submittedName>
</protein>
<keyword evidence="3" id="KW-1185">Reference proteome</keyword>
<accession>A0ABV0M2X2</accession>
<sequence length="235" mass="26708">MPEGPVFELRRYRLKRGRRDDLIELFEREFIESQIATGMTLHGMYRDCDDPDAFVWVRSFPDMPSRARSLAEFYGGPVWKAFGATANDTMINSDNVLLLHSAGQPPFTAARSADGGKPLVTVTTYSLAPRREDEFVTFFGNYVAPLMQRAGARSDACFVTERSENTFPRLPVREGETVCVQVDAFESAHAYAVFKADLADSTEWVSDVQPRLDQFVWRQPETMQLLPTRRSAHVW</sequence>